<name>A0A1B8QF69_9GAMM</name>
<dbReference type="AlphaFoldDB" id="A0A1B8QF69"/>
<accession>A0A1B8QF69</accession>
<dbReference type="OrthoDB" id="6656639at2"/>
<comment type="caution">
    <text evidence="2">The sequence shown here is derived from an EMBL/GenBank/DDBJ whole genome shotgun (WGS) entry which is preliminary data.</text>
</comment>
<evidence type="ECO:0000313" key="3">
    <source>
        <dbReference type="Proteomes" id="UP000092508"/>
    </source>
</evidence>
<organism evidence="2 3">
    <name type="scientific">Faucicola atlantae</name>
    <dbReference type="NCBI Taxonomy" id="34059"/>
    <lineage>
        <taxon>Bacteria</taxon>
        <taxon>Pseudomonadati</taxon>
        <taxon>Pseudomonadota</taxon>
        <taxon>Gammaproteobacteria</taxon>
        <taxon>Moraxellales</taxon>
        <taxon>Moraxellaceae</taxon>
        <taxon>Faucicola</taxon>
    </lineage>
</organism>
<keyword evidence="1" id="KW-0812">Transmembrane</keyword>
<evidence type="ECO:0000256" key="1">
    <source>
        <dbReference type="SAM" id="Phobius"/>
    </source>
</evidence>
<dbReference type="RefSeq" id="WP_067234760.1">
    <property type="nucleotide sequence ID" value="NZ_CP171132.1"/>
</dbReference>
<feature type="transmembrane region" description="Helical" evidence="1">
    <location>
        <begin position="6"/>
        <end position="24"/>
    </location>
</feature>
<keyword evidence="1" id="KW-1133">Transmembrane helix</keyword>
<evidence type="ECO:0008006" key="4">
    <source>
        <dbReference type="Google" id="ProtNLM"/>
    </source>
</evidence>
<keyword evidence="1" id="KW-0472">Membrane</keyword>
<dbReference type="Proteomes" id="UP000092508">
    <property type="component" value="Unassembled WGS sequence"/>
</dbReference>
<reference evidence="2 3" key="1">
    <citation type="submission" date="2016-06" db="EMBL/GenBank/DDBJ databases">
        <title>Draft genome of Moraxella atlantae CCUG 66109.</title>
        <authorList>
            <person name="Salva-Serra F."/>
            <person name="Engstrom-Jakobsson H."/>
            <person name="Thorell K."/>
            <person name="Gonzales-Siles L."/>
            <person name="Karlsson R."/>
            <person name="Boulund F."/>
            <person name="Engstrand L."/>
            <person name="Kristiansson E."/>
            <person name="Moore E."/>
        </authorList>
    </citation>
    <scope>NUCLEOTIDE SEQUENCE [LARGE SCALE GENOMIC DNA]</scope>
    <source>
        <strain evidence="2 3">CCUG 66109</strain>
    </source>
</reference>
<dbReference type="EMBL" id="LZMZ01000005">
    <property type="protein sequence ID" value="OBX80574.1"/>
    <property type="molecule type" value="Genomic_DNA"/>
</dbReference>
<dbReference type="Gene3D" id="3.30.160.150">
    <property type="entry name" value="Lipoprotein like domain"/>
    <property type="match status" value="1"/>
</dbReference>
<gene>
    <name evidence="2" type="ORF">A9308_03250</name>
</gene>
<dbReference type="STRING" id="34059.A9308_03250"/>
<protein>
    <recommendedName>
        <fullName evidence="4">LPS-assembly lipoprotein LptE</fullName>
    </recommendedName>
</protein>
<proteinExistence type="predicted"/>
<evidence type="ECO:0000313" key="2">
    <source>
        <dbReference type="EMBL" id="OBX80574.1"/>
    </source>
</evidence>
<sequence>MQQPLTLIRAFGVVIALGIGTVALHGCGFQLRGYPSAVVQLAQSTELVFGTKPDDIMVKNALKRQLDLLALGYTDSVNDTAASHVPAASEVPRIQVDNIRLDTYQLRGILTEIRMVMSADVSYSVQQNGMWQNKTQTLQVQRSYQYDQASVATDNPQADQIRAWLADNLAQRIADQYVALLMPATS</sequence>